<feature type="transmembrane region" description="Helical" evidence="7">
    <location>
        <begin position="56"/>
        <end position="76"/>
    </location>
</feature>
<dbReference type="STRING" id="78410.A0A0P7B2G6"/>
<dbReference type="EMBL" id="LKCW01000080">
    <property type="protein sequence ID" value="KPM40590.1"/>
    <property type="molecule type" value="Genomic_DNA"/>
</dbReference>
<dbReference type="AlphaFoldDB" id="A0A0P7B2G6"/>
<proteinExistence type="inferred from homology"/>
<evidence type="ECO:0000259" key="8">
    <source>
        <dbReference type="SMART" id="SM01155"/>
    </source>
</evidence>
<evidence type="ECO:0000256" key="1">
    <source>
        <dbReference type="ARBA" id="ARBA00004141"/>
    </source>
</evidence>
<feature type="domain" description="Ribosomal protein mS38 C-terminal" evidence="8">
    <location>
        <begin position="538"/>
        <end position="571"/>
    </location>
</feature>
<name>A0A0P7B2G6_9HYPO</name>
<dbReference type="Pfam" id="PF08213">
    <property type="entry name" value="COX24_C"/>
    <property type="match status" value="1"/>
</dbReference>
<protein>
    <recommendedName>
        <fullName evidence="8">Ribosomal protein mS38 C-terminal domain-containing protein</fullName>
    </recommendedName>
</protein>
<dbReference type="PANTHER" id="PTHR11266:SF17">
    <property type="entry name" value="PROTEIN MPV17"/>
    <property type="match status" value="1"/>
</dbReference>
<accession>A0A0P7B2G6</accession>
<reference evidence="9 10" key="1">
    <citation type="submission" date="2015-09" db="EMBL/GenBank/DDBJ databases">
        <title>Draft genome of a European isolate of the apple canker pathogen Neonectria ditissima.</title>
        <authorList>
            <person name="Gomez-Cortecero A."/>
            <person name="Harrison R.J."/>
            <person name="Armitage A.D."/>
        </authorList>
    </citation>
    <scope>NUCLEOTIDE SEQUENCE [LARGE SCALE GENOMIC DNA]</scope>
    <source>
        <strain evidence="9 10">R09/05</strain>
    </source>
</reference>
<dbReference type="InterPro" id="IPR007248">
    <property type="entry name" value="Mpv17_PMP22"/>
</dbReference>
<comment type="subcellular location">
    <subcellularLocation>
        <location evidence="1">Membrane</location>
        <topology evidence="1">Multi-pass membrane protein</topology>
    </subcellularLocation>
</comment>
<evidence type="ECO:0000313" key="9">
    <source>
        <dbReference type="EMBL" id="KPM40590.1"/>
    </source>
</evidence>
<comment type="caution">
    <text evidence="9">The sequence shown here is derived from an EMBL/GenBank/DDBJ whole genome shotgun (WGS) entry which is preliminary data.</text>
</comment>
<evidence type="ECO:0000256" key="7">
    <source>
        <dbReference type="SAM" id="Phobius"/>
    </source>
</evidence>
<dbReference type="Proteomes" id="UP000050424">
    <property type="component" value="Unassembled WGS sequence"/>
</dbReference>
<feature type="region of interest" description="Disordered" evidence="6">
    <location>
        <begin position="263"/>
        <end position="341"/>
    </location>
</feature>
<organism evidence="9 10">
    <name type="scientific">Neonectria ditissima</name>
    <dbReference type="NCBI Taxonomy" id="78410"/>
    <lineage>
        <taxon>Eukaryota</taxon>
        <taxon>Fungi</taxon>
        <taxon>Dikarya</taxon>
        <taxon>Ascomycota</taxon>
        <taxon>Pezizomycotina</taxon>
        <taxon>Sordariomycetes</taxon>
        <taxon>Hypocreomycetidae</taxon>
        <taxon>Hypocreales</taxon>
        <taxon>Nectriaceae</taxon>
        <taxon>Neonectria</taxon>
    </lineage>
</organism>
<dbReference type="Pfam" id="PF04117">
    <property type="entry name" value="Mpv17_PMP22"/>
    <property type="match status" value="1"/>
</dbReference>
<dbReference type="GO" id="GO:0005739">
    <property type="term" value="C:mitochondrion"/>
    <property type="evidence" value="ECO:0007669"/>
    <property type="project" value="TreeGrafter"/>
</dbReference>
<dbReference type="InterPro" id="IPR013177">
    <property type="entry name" value="Ribosomal_mS38_C"/>
</dbReference>
<evidence type="ECO:0000313" key="10">
    <source>
        <dbReference type="Proteomes" id="UP000050424"/>
    </source>
</evidence>
<evidence type="ECO:0000256" key="6">
    <source>
        <dbReference type="SAM" id="MobiDB-lite"/>
    </source>
</evidence>
<dbReference type="GO" id="GO:0016020">
    <property type="term" value="C:membrane"/>
    <property type="evidence" value="ECO:0007669"/>
    <property type="project" value="UniProtKB-SubCell"/>
</dbReference>
<evidence type="ECO:0000256" key="4">
    <source>
        <dbReference type="ARBA" id="ARBA00022989"/>
    </source>
</evidence>
<evidence type="ECO:0000256" key="5">
    <source>
        <dbReference type="ARBA" id="ARBA00023136"/>
    </source>
</evidence>
<keyword evidence="3 7" id="KW-0812">Transmembrane</keyword>
<keyword evidence="4 7" id="KW-1133">Transmembrane helix</keyword>
<keyword evidence="5 7" id="KW-0472">Membrane</keyword>
<dbReference type="PANTHER" id="PTHR11266">
    <property type="entry name" value="PEROXISOMAL MEMBRANE PROTEIN 2, PXMP2 MPV17"/>
    <property type="match status" value="1"/>
</dbReference>
<dbReference type="SMART" id="SM01155">
    <property type="entry name" value="DUF1713"/>
    <property type="match status" value="1"/>
</dbReference>
<sequence length="572" mass="63544">MVVSLLRWYNARLAARPLLTQSVTTAVLFAAGDVTAQQLVEQRGLKKHDLTRTGRMALYGGFVFGPVATTWFGFLARNVNVRNRRLETLARVACDQLLFAPVMIGVFLSSMATMEGKSAKERLDKTWWPALQTNWLVWPFVQMINFTFLPLQHRVLFANVISIGWNSYLSWVNSQPQTVSATTHGHRSLLPSAAKSGFERDASASSGLILTPKPPLTPLYRLCGLPAPGLRMLPPSVRRVVSAVSSTPQTGVISSLASSAPKTTPIFLRGHQRRCSSSKPSRSDSGSNEIAAGQSVPASSTSTRVDGKASGEKRKRKSKDASERTASLKKLPSVPNTHHMSQESLGLSSFFSLHRPISITQTMPRTVSDEHFASIFAFRTKANRMADTVNTLSDTIDQLDGPMAQMTIGGQQESQGTEAMHKVDIKNADGSESSMYLQIDTMSGEFLPFRPPPFPQPQAATEAGSTMAEAEAVEDVPQHRVYKALFTIEESTDPNGQIRIMAHSPRIMQDPQPRSFLERLALRQLKFDEAQGVRRDMHAISVKRQRKLKMKKKKYKKLMKRTRNLRRKLDRT</sequence>
<evidence type="ECO:0000256" key="2">
    <source>
        <dbReference type="ARBA" id="ARBA00006824"/>
    </source>
</evidence>
<feature type="compositionally biased region" description="Low complexity" evidence="6">
    <location>
        <begin position="277"/>
        <end position="287"/>
    </location>
</feature>
<keyword evidence="10" id="KW-1185">Reference proteome</keyword>
<gene>
    <name evidence="9" type="ORF">AK830_g5966</name>
</gene>
<comment type="similarity">
    <text evidence="2">Belongs to the peroxisomal membrane protein PXMP2/4 family.</text>
</comment>
<evidence type="ECO:0000256" key="3">
    <source>
        <dbReference type="ARBA" id="ARBA00022692"/>
    </source>
</evidence>
<feature type="transmembrane region" description="Helical" evidence="7">
    <location>
        <begin position="97"/>
        <end position="114"/>
    </location>
</feature>
<dbReference type="OrthoDB" id="5364404at2759"/>